<proteinExistence type="inferred from homology"/>
<dbReference type="InterPro" id="IPR023398">
    <property type="entry name" value="TIF_eIF4e-like"/>
</dbReference>
<sequence>MSQEHLLETPWTFYYFQRPPPNSPDMNYEESIHKIGKVYSCEQFWSIYSHIIHPDKLPATIALHLFRGDSRAMWEDEENRNGGSFLIRLPKGQVNYFWEKLLLSLIGEQFPPDVNGSAVSVRPKGDLLYIWHRTASDEDVRLEICRVLWKELNLPIKTKIDYSPFSDMLSSNQNKAQIQYILESDGPVMKISTRP</sequence>
<dbReference type="Proteomes" id="UP001470230">
    <property type="component" value="Unassembled WGS sequence"/>
</dbReference>
<evidence type="ECO:0000313" key="2">
    <source>
        <dbReference type="EMBL" id="KAK8854447.1"/>
    </source>
</evidence>
<dbReference type="PANTHER" id="PTHR11960:SF18">
    <property type="entry name" value="EUKARYOTIC TRANSLATION INITIATION FACTOR 4E HOMOLOGOUS PROTEIN, ISOFORM B"/>
    <property type="match status" value="1"/>
</dbReference>
<comment type="caution">
    <text evidence="2">The sequence shown here is derived from an EMBL/GenBank/DDBJ whole genome shotgun (WGS) entry which is preliminary data.</text>
</comment>
<keyword evidence="3" id="KW-1185">Reference proteome</keyword>
<protein>
    <submittedName>
        <fullName evidence="2">Uncharacterized protein</fullName>
    </submittedName>
</protein>
<comment type="similarity">
    <text evidence="1">Belongs to the eukaryotic initiation factor 4E family.</text>
</comment>
<dbReference type="Gene3D" id="3.30.760.10">
    <property type="entry name" value="RNA Cap, Translation Initiation Factor Eif4e"/>
    <property type="match status" value="1"/>
</dbReference>
<accession>A0ABR2HY29</accession>
<dbReference type="PANTHER" id="PTHR11960">
    <property type="entry name" value="EUKARYOTIC TRANSLATION INITIATION FACTOR 4E RELATED"/>
    <property type="match status" value="1"/>
</dbReference>
<organism evidence="2 3">
    <name type="scientific">Tritrichomonas musculus</name>
    <dbReference type="NCBI Taxonomy" id="1915356"/>
    <lineage>
        <taxon>Eukaryota</taxon>
        <taxon>Metamonada</taxon>
        <taxon>Parabasalia</taxon>
        <taxon>Tritrichomonadida</taxon>
        <taxon>Tritrichomonadidae</taxon>
        <taxon>Tritrichomonas</taxon>
    </lineage>
</organism>
<keyword evidence="1" id="KW-0396">Initiation factor</keyword>
<evidence type="ECO:0000313" key="3">
    <source>
        <dbReference type="Proteomes" id="UP001470230"/>
    </source>
</evidence>
<keyword evidence="1" id="KW-0694">RNA-binding</keyword>
<dbReference type="SUPFAM" id="SSF55418">
    <property type="entry name" value="eIF4e-like"/>
    <property type="match status" value="1"/>
</dbReference>
<reference evidence="2 3" key="1">
    <citation type="submission" date="2024-04" db="EMBL/GenBank/DDBJ databases">
        <title>Tritrichomonas musculus Genome.</title>
        <authorList>
            <person name="Alves-Ferreira E."/>
            <person name="Grigg M."/>
            <person name="Lorenzi H."/>
            <person name="Galac M."/>
        </authorList>
    </citation>
    <scope>NUCLEOTIDE SEQUENCE [LARGE SCALE GENOMIC DNA]</scope>
    <source>
        <strain evidence="2 3">EAF2021</strain>
    </source>
</reference>
<gene>
    <name evidence="2" type="ORF">M9Y10_017009</name>
</gene>
<name>A0ABR2HY29_9EUKA</name>
<dbReference type="InterPro" id="IPR001040">
    <property type="entry name" value="TIF_eIF_4E"/>
</dbReference>
<dbReference type="EMBL" id="JAPFFF010000021">
    <property type="protein sequence ID" value="KAK8854447.1"/>
    <property type="molecule type" value="Genomic_DNA"/>
</dbReference>
<keyword evidence="1" id="KW-0648">Protein biosynthesis</keyword>
<dbReference type="Pfam" id="PF01652">
    <property type="entry name" value="IF4E"/>
    <property type="match status" value="1"/>
</dbReference>
<evidence type="ECO:0000256" key="1">
    <source>
        <dbReference type="RuleBase" id="RU004374"/>
    </source>
</evidence>